<accession>A0A6J5P7C7</accession>
<proteinExistence type="predicted"/>
<evidence type="ECO:0000313" key="1">
    <source>
        <dbReference type="EMBL" id="CAB4165926.1"/>
    </source>
</evidence>
<sequence length="163" mass="18702">MHRLEYTWQAATGQDVPSIVRMAQQHFESEIDSIFTPDPIAYSRNITVAVVQQFYAPLTQLVSVAKTQQNQLIAYTWAQRNERAAWSDNEMVVVKMAHMDMSLSARTRVGLVTDMINLWEQWALLCQVPIVCSTTMRGDQAAFLKIHQRAGYDVRGSFCYKRI</sequence>
<dbReference type="InterPro" id="IPR016181">
    <property type="entry name" value="Acyl_CoA_acyltransferase"/>
</dbReference>
<organism evidence="1">
    <name type="scientific">uncultured Caudovirales phage</name>
    <dbReference type="NCBI Taxonomy" id="2100421"/>
    <lineage>
        <taxon>Viruses</taxon>
        <taxon>Duplodnaviria</taxon>
        <taxon>Heunggongvirae</taxon>
        <taxon>Uroviricota</taxon>
        <taxon>Caudoviricetes</taxon>
        <taxon>Peduoviridae</taxon>
        <taxon>Maltschvirus</taxon>
        <taxon>Maltschvirus maltsch</taxon>
    </lineage>
</organism>
<gene>
    <name evidence="1" type="ORF">UFOVP841_12</name>
</gene>
<dbReference type="EMBL" id="LR796784">
    <property type="protein sequence ID" value="CAB4165926.1"/>
    <property type="molecule type" value="Genomic_DNA"/>
</dbReference>
<name>A0A6J5P7C7_9CAUD</name>
<dbReference type="SUPFAM" id="SSF55729">
    <property type="entry name" value="Acyl-CoA N-acyltransferases (Nat)"/>
    <property type="match status" value="1"/>
</dbReference>
<reference evidence="1" key="1">
    <citation type="submission" date="2020-04" db="EMBL/GenBank/DDBJ databases">
        <authorList>
            <person name="Chiriac C."/>
            <person name="Salcher M."/>
            <person name="Ghai R."/>
            <person name="Kavagutti S V."/>
        </authorList>
    </citation>
    <scope>NUCLEOTIDE SEQUENCE</scope>
</reference>
<protein>
    <submittedName>
        <fullName evidence="1">Uncharacterized protein</fullName>
    </submittedName>
</protein>